<dbReference type="Pfam" id="PF16242">
    <property type="entry name" value="Pyrid_ox_like"/>
    <property type="match status" value="1"/>
</dbReference>
<reference evidence="2 3" key="1">
    <citation type="journal article" date="2003" name="Int. J. Syst. Evol. Microbiol.">
        <title>Kocuria polaris sp. nov., an orange-pigmented psychrophilic bacterium isolated from an Antarctic cyanobacterial mat sample.</title>
        <authorList>
            <person name="Reddy G.S."/>
            <person name="Prakash J.S."/>
            <person name="Prabahar V."/>
            <person name="Matsumoto G.I."/>
            <person name="Stackebrandt E."/>
            <person name="Shivaji S."/>
        </authorList>
    </citation>
    <scope>NUCLEOTIDE SEQUENCE [LARGE SCALE GENOMIC DNA]</scope>
    <source>
        <strain evidence="2 3">CMS 76or</strain>
    </source>
</reference>
<protein>
    <submittedName>
        <fullName evidence="2">Pyridoxamine 5'-phosphate oxidase</fullName>
    </submittedName>
</protein>
<gene>
    <name evidence="2" type="ORF">GY22_06830</name>
</gene>
<dbReference type="InterPro" id="IPR012349">
    <property type="entry name" value="Split_barrel_FMN-bd"/>
</dbReference>
<dbReference type="PANTHER" id="PTHR34818:SF1">
    <property type="entry name" value="PROTEIN BLI-3"/>
    <property type="match status" value="1"/>
</dbReference>
<dbReference type="RefSeq" id="WP_017834031.1">
    <property type="nucleotide sequence ID" value="NZ_JSUH01000005.1"/>
</dbReference>
<accession>A0A0A6VUF2</accession>
<evidence type="ECO:0000259" key="1">
    <source>
        <dbReference type="Pfam" id="PF16242"/>
    </source>
</evidence>
<dbReference type="InterPro" id="IPR038725">
    <property type="entry name" value="YdaG_split_barrel_FMN-bd"/>
</dbReference>
<dbReference type="Gene3D" id="2.30.110.10">
    <property type="entry name" value="Electron Transport, Fmn-binding Protein, Chain A"/>
    <property type="match status" value="1"/>
</dbReference>
<organism evidence="2 3">
    <name type="scientific">Kocuria rosea subsp. polaris</name>
    <dbReference type="NCBI Taxonomy" id="136273"/>
    <lineage>
        <taxon>Bacteria</taxon>
        <taxon>Bacillati</taxon>
        <taxon>Actinomycetota</taxon>
        <taxon>Actinomycetes</taxon>
        <taxon>Micrococcales</taxon>
        <taxon>Micrococcaceae</taxon>
        <taxon>Kocuria</taxon>
    </lineage>
</organism>
<dbReference type="OrthoDB" id="1432662at2"/>
<dbReference type="GeneID" id="64345793"/>
<evidence type="ECO:0000313" key="3">
    <source>
        <dbReference type="Proteomes" id="UP000030466"/>
    </source>
</evidence>
<feature type="domain" description="General stress protein FMN-binding split barrel" evidence="1">
    <location>
        <begin position="9"/>
        <end position="151"/>
    </location>
</feature>
<dbReference type="PANTHER" id="PTHR34818">
    <property type="entry name" value="PROTEIN BLI-3"/>
    <property type="match status" value="1"/>
</dbReference>
<dbReference type="SUPFAM" id="SSF50475">
    <property type="entry name" value="FMN-binding split barrel"/>
    <property type="match status" value="1"/>
</dbReference>
<evidence type="ECO:0000313" key="2">
    <source>
        <dbReference type="EMBL" id="KHD97828.1"/>
    </source>
</evidence>
<dbReference type="Proteomes" id="UP000030466">
    <property type="component" value="Unassembled WGS sequence"/>
</dbReference>
<dbReference type="AlphaFoldDB" id="A0A0A6VUF2"/>
<keyword evidence="3" id="KW-1185">Reference proteome</keyword>
<proteinExistence type="predicted"/>
<dbReference type="InterPro" id="IPR052917">
    <property type="entry name" value="Stress-Dev_Protein"/>
</dbReference>
<dbReference type="EMBL" id="JSUH01000005">
    <property type="protein sequence ID" value="KHD97828.1"/>
    <property type="molecule type" value="Genomic_DNA"/>
</dbReference>
<name>A0A0A6VUF2_KOCRO</name>
<sequence length="161" mass="17435">MTDQDNGTAKVRQLIKDTRIAMLTHADEHGNLISKPMATQDVDFDGTVYFIAERTSDQVQDLQQRPAVNVAYAGDGAWVSLTGTALVLNDEAKLKELWDSFTGSWLEGGPENPNNILIEVTGRSAEYWDTPGGGKVTQVANLVKSKVTGDTIKGDKGVVDL</sequence>
<comment type="caution">
    <text evidence="2">The sequence shown here is derived from an EMBL/GenBank/DDBJ whole genome shotgun (WGS) entry which is preliminary data.</text>
</comment>